<dbReference type="Pfam" id="PF07715">
    <property type="entry name" value="Plug"/>
    <property type="match status" value="1"/>
</dbReference>
<evidence type="ECO:0000256" key="7">
    <source>
        <dbReference type="ARBA" id="ARBA00023077"/>
    </source>
</evidence>
<evidence type="ECO:0000259" key="14">
    <source>
        <dbReference type="Pfam" id="PF07715"/>
    </source>
</evidence>
<evidence type="ECO:0000256" key="5">
    <source>
        <dbReference type="ARBA" id="ARBA00022729"/>
    </source>
</evidence>
<accession>A0A2A3MDJ6</accession>
<dbReference type="InterPro" id="IPR036942">
    <property type="entry name" value="Beta-barrel_TonB_sf"/>
</dbReference>
<evidence type="ECO:0000256" key="4">
    <source>
        <dbReference type="ARBA" id="ARBA00022692"/>
    </source>
</evidence>
<evidence type="ECO:0000256" key="2">
    <source>
        <dbReference type="ARBA" id="ARBA00022448"/>
    </source>
</evidence>
<dbReference type="CDD" id="cd01347">
    <property type="entry name" value="ligand_gated_channel"/>
    <property type="match status" value="1"/>
</dbReference>
<name>A0A2A3MDJ6_9PSED</name>
<comment type="subcellular location">
    <subcellularLocation>
        <location evidence="1 10">Cell outer membrane</location>
        <topology evidence="1 10">Multi-pass membrane protein</topology>
    </subcellularLocation>
</comment>
<evidence type="ECO:0000256" key="10">
    <source>
        <dbReference type="PROSITE-ProRule" id="PRU01360"/>
    </source>
</evidence>
<dbReference type="PANTHER" id="PTHR30069:SF53">
    <property type="entry name" value="COLICIN I RECEPTOR-RELATED"/>
    <property type="match status" value="1"/>
</dbReference>
<dbReference type="EMBL" id="NTMR01000029">
    <property type="protein sequence ID" value="PBK02735.1"/>
    <property type="molecule type" value="Genomic_DNA"/>
</dbReference>
<keyword evidence="4 10" id="KW-0812">Transmembrane</keyword>
<dbReference type="GO" id="GO:0009279">
    <property type="term" value="C:cell outer membrane"/>
    <property type="evidence" value="ECO:0007669"/>
    <property type="project" value="UniProtKB-SubCell"/>
</dbReference>
<sequence>MKNALLLLPGLLACAVAQANDALNLPETLITASRQVEERSASSAASTVFTRDDIDRLQPYSVADLLRRVPGLSITTNGGLGSLTGISLRGTSVTQTLVLVDGQRIASASAGQPSLEFINVDQIERVEVIRGPRSAIYGSDAIGGVVQIFTRQGSQGLEARVKLGVGSNQTFTRDLALSGGNGQTRFALGASLNETDGINRTTNSVGGDRDDDGYRNRAFNASLTHNFTDDLEAGVRLLEQTGNTEYDLMGDPEDDFSLSTAAAHLQWQVNNLWRTRLEVGHSEDRRDTLSSTFPSSYDTYRDSASWLNNLSFSDAHNLQLGLDWYEDRLSSTAGFDNDERYNQAAFAQYRFSGEQISAELGMRHDDNEQFGSENTFNGALIFALSDNQQVVASYSEGFRAPTFNDLYNAFGANPNLRPEQSKSYELQWRGRFAETVFEASAYRMDIEDLITLDATWTPQNISEVRINGLELTAERDILGWYTVASATWLDPRDRATGNQLPRRPKRLLSIDTDRQFGDFGVGFSVVANSTRYNDAANTQELAGFGTLEARANWLMSDTTRWDLAVSNVLEKEYALSNDFAGNPYRNEELNARLSLTWTPQL</sequence>
<gene>
    <name evidence="15" type="ORF">CNQ84_18055</name>
</gene>
<evidence type="ECO:0000256" key="11">
    <source>
        <dbReference type="RuleBase" id="RU003357"/>
    </source>
</evidence>
<keyword evidence="15" id="KW-0675">Receptor</keyword>
<feature type="domain" description="TonB-dependent receptor plug" evidence="14">
    <location>
        <begin position="41"/>
        <end position="145"/>
    </location>
</feature>
<dbReference type="RefSeq" id="WP_096006215.1">
    <property type="nucleotide sequence ID" value="NZ_NTMR01000029.1"/>
</dbReference>
<evidence type="ECO:0000256" key="12">
    <source>
        <dbReference type="SAM" id="SignalP"/>
    </source>
</evidence>
<feature type="signal peptide" evidence="12">
    <location>
        <begin position="1"/>
        <end position="19"/>
    </location>
</feature>
<feature type="chain" id="PRO_5012765471" evidence="12">
    <location>
        <begin position="20"/>
        <end position="601"/>
    </location>
</feature>
<dbReference type="SUPFAM" id="SSF56935">
    <property type="entry name" value="Porins"/>
    <property type="match status" value="1"/>
</dbReference>
<dbReference type="InterPro" id="IPR039426">
    <property type="entry name" value="TonB-dep_rcpt-like"/>
</dbReference>
<proteinExistence type="inferred from homology"/>
<evidence type="ECO:0000259" key="13">
    <source>
        <dbReference type="Pfam" id="PF00593"/>
    </source>
</evidence>
<dbReference type="Proteomes" id="UP000242313">
    <property type="component" value="Unassembled WGS sequence"/>
</dbReference>
<dbReference type="Pfam" id="PF00593">
    <property type="entry name" value="TonB_dep_Rec_b-barrel"/>
    <property type="match status" value="1"/>
</dbReference>
<keyword evidence="9 10" id="KW-0998">Cell outer membrane</keyword>
<evidence type="ECO:0000256" key="1">
    <source>
        <dbReference type="ARBA" id="ARBA00004571"/>
    </source>
</evidence>
<dbReference type="Gene3D" id="2.40.170.20">
    <property type="entry name" value="TonB-dependent receptor, beta-barrel domain"/>
    <property type="match status" value="1"/>
</dbReference>
<dbReference type="PANTHER" id="PTHR30069">
    <property type="entry name" value="TONB-DEPENDENT OUTER MEMBRANE RECEPTOR"/>
    <property type="match status" value="1"/>
</dbReference>
<keyword evidence="7 11" id="KW-0798">TonB box</keyword>
<feature type="domain" description="TonB-dependent receptor-like beta-barrel" evidence="13">
    <location>
        <begin position="172"/>
        <end position="568"/>
    </location>
</feature>
<evidence type="ECO:0000256" key="6">
    <source>
        <dbReference type="ARBA" id="ARBA00023065"/>
    </source>
</evidence>
<keyword evidence="6" id="KW-0406">Ion transport</keyword>
<comment type="similarity">
    <text evidence="10 11">Belongs to the TonB-dependent receptor family.</text>
</comment>
<keyword evidence="3 10" id="KW-1134">Transmembrane beta strand</keyword>
<dbReference type="InterPro" id="IPR000531">
    <property type="entry name" value="Beta-barrel_TonB"/>
</dbReference>
<evidence type="ECO:0000313" key="16">
    <source>
        <dbReference type="Proteomes" id="UP000242313"/>
    </source>
</evidence>
<keyword evidence="8 10" id="KW-0472">Membrane</keyword>
<dbReference type="GO" id="GO:0015889">
    <property type="term" value="P:cobalamin transport"/>
    <property type="evidence" value="ECO:0007669"/>
    <property type="project" value="TreeGrafter"/>
</dbReference>
<evidence type="ECO:0000313" key="15">
    <source>
        <dbReference type="EMBL" id="PBK02735.1"/>
    </source>
</evidence>
<dbReference type="InterPro" id="IPR037066">
    <property type="entry name" value="Plug_dom_sf"/>
</dbReference>
<dbReference type="AlphaFoldDB" id="A0A2A3MDJ6"/>
<dbReference type="InterPro" id="IPR012910">
    <property type="entry name" value="Plug_dom"/>
</dbReference>
<dbReference type="Gene3D" id="2.170.130.10">
    <property type="entry name" value="TonB-dependent receptor, plug domain"/>
    <property type="match status" value="1"/>
</dbReference>
<keyword evidence="2 10" id="KW-0813">Transport</keyword>
<evidence type="ECO:0000256" key="9">
    <source>
        <dbReference type="ARBA" id="ARBA00023237"/>
    </source>
</evidence>
<protein>
    <submittedName>
        <fullName evidence="15">TonB-dependent receptor</fullName>
    </submittedName>
</protein>
<dbReference type="PROSITE" id="PS52016">
    <property type="entry name" value="TONB_DEPENDENT_REC_3"/>
    <property type="match status" value="1"/>
</dbReference>
<keyword evidence="5 12" id="KW-0732">Signal</keyword>
<organism evidence="15 16">
    <name type="scientific">Pseudomonas abyssi</name>
    <dbReference type="NCBI Taxonomy" id="170540"/>
    <lineage>
        <taxon>Bacteria</taxon>
        <taxon>Pseudomonadati</taxon>
        <taxon>Pseudomonadota</taxon>
        <taxon>Gammaproteobacteria</taxon>
        <taxon>Pseudomonadales</taxon>
        <taxon>Pseudomonadaceae</taxon>
        <taxon>Pseudomonas</taxon>
    </lineage>
</organism>
<evidence type="ECO:0000256" key="8">
    <source>
        <dbReference type="ARBA" id="ARBA00023136"/>
    </source>
</evidence>
<keyword evidence="16" id="KW-1185">Reference proteome</keyword>
<dbReference type="GO" id="GO:0006811">
    <property type="term" value="P:monoatomic ion transport"/>
    <property type="evidence" value="ECO:0007669"/>
    <property type="project" value="UniProtKB-KW"/>
</dbReference>
<reference evidence="15 16" key="1">
    <citation type="submission" date="2017-09" db="EMBL/GenBank/DDBJ databases">
        <title>Pseudomonas abyssi sp. nov. isolated from Abyssopelagic Water.</title>
        <authorList>
            <person name="Wei Y."/>
        </authorList>
    </citation>
    <scope>NUCLEOTIDE SEQUENCE [LARGE SCALE GENOMIC DNA]</scope>
    <source>
        <strain evidence="15 16">MT5</strain>
    </source>
</reference>
<evidence type="ECO:0000256" key="3">
    <source>
        <dbReference type="ARBA" id="ARBA00022452"/>
    </source>
</evidence>
<comment type="caution">
    <text evidence="15">The sequence shown here is derived from an EMBL/GenBank/DDBJ whole genome shotgun (WGS) entry which is preliminary data.</text>
</comment>